<dbReference type="AlphaFoldDB" id="A0A6G1H449"/>
<feature type="region of interest" description="Disordered" evidence="1">
    <location>
        <begin position="97"/>
        <end position="122"/>
    </location>
</feature>
<dbReference type="Pfam" id="PF23647">
    <property type="entry name" value="TRAPPC13_M"/>
    <property type="match status" value="1"/>
</dbReference>
<dbReference type="EMBL" id="ML977150">
    <property type="protein sequence ID" value="KAF1987996.1"/>
    <property type="molecule type" value="Genomic_DNA"/>
</dbReference>
<evidence type="ECO:0000313" key="4">
    <source>
        <dbReference type="EMBL" id="KAF1987996.1"/>
    </source>
</evidence>
<dbReference type="GO" id="GO:1990072">
    <property type="term" value="C:TRAPPIII protein complex"/>
    <property type="evidence" value="ECO:0007669"/>
    <property type="project" value="TreeGrafter"/>
</dbReference>
<protein>
    <recommendedName>
        <fullName evidence="6">DUF974-domain-containing protein</fullName>
    </recommendedName>
</protein>
<reference evidence="4" key="1">
    <citation type="journal article" date="2020" name="Stud. Mycol.">
        <title>101 Dothideomycetes genomes: a test case for predicting lifestyles and emergence of pathogens.</title>
        <authorList>
            <person name="Haridas S."/>
            <person name="Albert R."/>
            <person name="Binder M."/>
            <person name="Bloem J."/>
            <person name="Labutti K."/>
            <person name="Salamov A."/>
            <person name="Andreopoulos B."/>
            <person name="Baker S."/>
            <person name="Barry K."/>
            <person name="Bills G."/>
            <person name="Bluhm B."/>
            <person name="Cannon C."/>
            <person name="Castanera R."/>
            <person name="Culley D."/>
            <person name="Daum C."/>
            <person name="Ezra D."/>
            <person name="Gonzalez J."/>
            <person name="Henrissat B."/>
            <person name="Kuo A."/>
            <person name="Liang C."/>
            <person name="Lipzen A."/>
            <person name="Lutzoni F."/>
            <person name="Magnuson J."/>
            <person name="Mondo S."/>
            <person name="Nolan M."/>
            <person name="Ohm R."/>
            <person name="Pangilinan J."/>
            <person name="Park H.-J."/>
            <person name="Ramirez L."/>
            <person name="Alfaro M."/>
            <person name="Sun H."/>
            <person name="Tritt A."/>
            <person name="Yoshinaga Y."/>
            <person name="Zwiers L.-H."/>
            <person name="Turgeon B."/>
            <person name="Goodwin S."/>
            <person name="Spatafora J."/>
            <person name="Crous P."/>
            <person name="Grigoriev I."/>
        </authorList>
    </citation>
    <scope>NUCLEOTIDE SEQUENCE</scope>
    <source>
        <strain evidence="4">CBS 113979</strain>
    </source>
</reference>
<evidence type="ECO:0000256" key="1">
    <source>
        <dbReference type="SAM" id="MobiDB-lite"/>
    </source>
</evidence>
<dbReference type="Pfam" id="PF06159">
    <property type="entry name" value="TRAPPC13_N"/>
    <property type="match status" value="1"/>
</dbReference>
<accession>A0A6G1H449</accession>
<gene>
    <name evidence="4" type="ORF">K402DRAFT_411805</name>
</gene>
<proteinExistence type="predicted"/>
<feature type="domain" description="Trafficking protein particle complex subunit 13 N-terminal" evidence="2">
    <location>
        <begin position="17"/>
        <end position="221"/>
    </location>
</feature>
<evidence type="ECO:0000313" key="5">
    <source>
        <dbReference type="Proteomes" id="UP000800041"/>
    </source>
</evidence>
<dbReference type="Proteomes" id="UP000800041">
    <property type="component" value="Unassembled WGS sequence"/>
</dbReference>
<organism evidence="4 5">
    <name type="scientific">Aulographum hederae CBS 113979</name>
    <dbReference type="NCBI Taxonomy" id="1176131"/>
    <lineage>
        <taxon>Eukaryota</taxon>
        <taxon>Fungi</taxon>
        <taxon>Dikarya</taxon>
        <taxon>Ascomycota</taxon>
        <taxon>Pezizomycotina</taxon>
        <taxon>Dothideomycetes</taxon>
        <taxon>Pleosporomycetidae</taxon>
        <taxon>Aulographales</taxon>
        <taxon>Aulographaceae</taxon>
    </lineage>
</organism>
<feature type="region of interest" description="Disordered" evidence="1">
    <location>
        <begin position="136"/>
        <end position="161"/>
    </location>
</feature>
<name>A0A6G1H449_9PEZI</name>
<evidence type="ECO:0000259" key="3">
    <source>
        <dbReference type="Pfam" id="PF23647"/>
    </source>
</evidence>
<dbReference type="InterPro" id="IPR055427">
    <property type="entry name" value="TRAPPC13_N"/>
</dbReference>
<keyword evidence="5" id="KW-1185">Reference proteome</keyword>
<dbReference type="PANTHER" id="PTHR13134:SF3">
    <property type="entry name" value="TRAFFICKING PROTEIN PARTICLE COMPLEX SUBUNIT 13"/>
    <property type="match status" value="1"/>
</dbReference>
<evidence type="ECO:0008006" key="6">
    <source>
        <dbReference type="Google" id="ProtNLM"/>
    </source>
</evidence>
<feature type="compositionally biased region" description="Polar residues" evidence="1">
    <location>
        <begin position="112"/>
        <end position="122"/>
    </location>
</feature>
<feature type="domain" description="Trafficking protein particle complex subunit 13 middle" evidence="3">
    <location>
        <begin position="226"/>
        <end position="351"/>
    </location>
</feature>
<dbReference type="InterPro" id="IPR055429">
    <property type="entry name" value="TRAPPC13_M"/>
</dbReference>
<evidence type="ECO:0000259" key="2">
    <source>
        <dbReference type="Pfam" id="PF06159"/>
    </source>
</evidence>
<dbReference type="InterPro" id="IPR010378">
    <property type="entry name" value="TRAPPC13"/>
</dbReference>
<dbReference type="OrthoDB" id="10250284at2759"/>
<sequence length="355" mass="38026">MATTRPRATSESIKNPHSVSLKVLRLSRPSLAYQHPLPALGPLHNDPSPIPISPLAALANPKGDPSDKFILTPLLNLPSAFVSAHVGETFSCTLSANNELPPSTPSSSSPSNALEPQQQRNVTVTGVRITAEMQTPSNTVGFPLPLSSPPDLPSADDDWSPAPGESLQKILSLDLKEEGNHVLAVTVTYTETVRGGDGSGGGEAASGGKVRTFRKLYQFVARQLLAVRTKAGRVEGVGEGKWVMEAQIENLGEGVVCLESVEITPKSPFSSTSLNWDAQPDEAEQIHPPILNSRDVFQVSFLLERGDDIAEDDEEALKSPAGDTRIVLGKLHLYWRTSLGDKGTLSTGWLHGRLK</sequence>
<dbReference type="PANTHER" id="PTHR13134">
    <property type="entry name" value="TRAFFICKING PROTEIN PARTICLE COMPLEX SUBUNIT 13"/>
    <property type="match status" value="1"/>
</dbReference>